<dbReference type="Pfam" id="PF12704">
    <property type="entry name" value="MacB_PCD"/>
    <property type="match status" value="1"/>
</dbReference>
<feature type="transmembrane region" description="Helical" evidence="7">
    <location>
        <begin position="729"/>
        <end position="747"/>
    </location>
</feature>
<dbReference type="PANTHER" id="PTHR30572">
    <property type="entry name" value="MEMBRANE COMPONENT OF TRANSPORTER-RELATED"/>
    <property type="match status" value="1"/>
</dbReference>
<feature type="transmembrane region" description="Helical" evidence="7">
    <location>
        <begin position="20"/>
        <end position="40"/>
    </location>
</feature>
<keyword evidence="2" id="KW-1003">Cell membrane</keyword>
<evidence type="ECO:0000313" key="11">
    <source>
        <dbReference type="Proteomes" id="UP000199068"/>
    </source>
</evidence>
<organism evidence="10 11">
    <name type="scientific">Romboutsia lituseburensis DSM 797</name>
    <dbReference type="NCBI Taxonomy" id="1121325"/>
    <lineage>
        <taxon>Bacteria</taxon>
        <taxon>Bacillati</taxon>
        <taxon>Bacillota</taxon>
        <taxon>Clostridia</taxon>
        <taxon>Peptostreptococcales</taxon>
        <taxon>Peptostreptococcaceae</taxon>
        <taxon>Romboutsia</taxon>
    </lineage>
</organism>
<evidence type="ECO:0000256" key="6">
    <source>
        <dbReference type="ARBA" id="ARBA00038076"/>
    </source>
</evidence>
<proteinExistence type="inferred from homology"/>
<dbReference type="GO" id="GO:0005886">
    <property type="term" value="C:plasma membrane"/>
    <property type="evidence" value="ECO:0007669"/>
    <property type="project" value="UniProtKB-SubCell"/>
</dbReference>
<dbReference type="PANTHER" id="PTHR30572:SF4">
    <property type="entry name" value="ABC TRANSPORTER PERMEASE YTRF"/>
    <property type="match status" value="1"/>
</dbReference>
<evidence type="ECO:0000256" key="7">
    <source>
        <dbReference type="SAM" id="Phobius"/>
    </source>
</evidence>
<keyword evidence="11" id="KW-1185">Reference proteome</keyword>
<dbReference type="STRING" id="1121325.SAMN04515677_102514"/>
<dbReference type="InterPro" id="IPR003838">
    <property type="entry name" value="ABC3_permease_C"/>
</dbReference>
<dbReference type="RefSeq" id="WP_092724672.1">
    <property type="nucleotide sequence ID" value="NZ_FNGW01000002.1"/>
</dbReference>
<evidence type="ECO:0000259" key="9">
    <source>
        <dbReference type="Pfam" id="PF12704"/>
    </source>
</evidence>
<name>A0A1G9LEU5_9FIRM</name>
<feature type="transmembrane region" description="Helical" evidence="7">
    <location>
        <begin position="289"/>
        <end position="316"/>
    </location>
</feature>
<keyword evidence="4 7" id="KW-1133">Transmembrane helix</keyword>
<gene>
    <name evidence="10" type="ORF">SAMN04515677_102514</name>
</gene>
<evidence type="ECO:0000313" key="10">
    <source>
        <dbReference type="EMBL" id="SDL60303.1"/>
    </source>
</evidence>
<feature type="transmembrane region" description="Helical" evidence="7">
    <location>
        <begin position="824"/>
        <end position="843"/>
    </location>
</feature>
<evidence type="ECO:0000256" key="4">
    <source>
        <dbReference type="ARBA" id="ARBA00022989"/>
    </source>
</evidence>
<accession>A0A1G9LEU5</accession>
<comment type="subcellular location">
    <subcellularLocation>
        <location evidence="1">Cell membrane</location>
        <topology evidence="1">Multi-pass membrane protein</topology>
    </subcellularLocation>
</comment>
<protein>
    <submittedName>
        <fullName evidence="10">ABC-type transport system, involved in lipoprotein release, permease component</fullName>
    </submittedName>
</protein>
<evidence type="ECO:0000256" key="5">
    <source>
        <dbReference type="ARBA" id="ARBA00023136"/>
    </source>
</evidence>
<reference evidence="10 11" key="1">
    <citation type="submission" date="2016-10" db="EMBL/GenBank/DDBJ databases">
        <authorList>
            <person name="de Groot N.N."/>
        </authorList>
    </citation>
    <scope>NUCLEOTIDE SEQUENCE [LARGE SCALE GENOMIC DNA]</scope>
    <source>
        <strain evidence="10 11">DSM 797</strain>
    </source>
</reference>
<feature type="domain" description="ABC3 transporter permease C-terminal" evidence="8">
    <location>
        <begin position="247"/>
        <end position="366"/>
    </location>
</feature>
<feature type="transmembrane region" description="Helical" evidence="7">
    <location>
        <begin position="336"/>
        <end position="361"/>
    </location>
</feature>
<feature type="domain" description="ABC3 transporter permease C-terminal" evidence="8">
    <location>
        <begin position="734"/>
        <end position="850"/>
    </location>
</feature>
<comment type="similarity">
    <text evidence="6">Belongs to the ABC-4 integral membrane protein family.</text>
</comment>
<dbReference type="AlphaFoldDB" id="A0A1G9LEU5"/>
<evidence type="ECO:0000256" key="1">
    <source>
        <dbReference type="ARBA" id="ARBA00004651"/>
    </source>
</evidence>
<feature type="transmembrane region" description="Helical" evidence="7">
    <location>
        <begin position="247"/>
        <end position="268"/>
    </location>
</feature>
<dbReference type="EMBL" id="FNGW01000002">
    <property type="protein sequence ID" value="SDL60303.1"/>
    <property type="molecule type" value="Genomic_DNA"/>
</dbReference>
<dbReference type="Pfam" id="PF02687">
    <property type="entry name" value="FtsX"/>
    <property type="match status" value="2"/>
</dbReference>
<evidence type="ECO:0000256" key="2">
    <source>
        <dbReference type="ARBA" id="ARBA00022475"/>
    </source>
</evidence>
<keyword evidence="10" id="KW-0449">Lipoprotein</keyword>
<dbReference type="InterPro" id="IPR050250">
    <property type="entry name" value="Macrolide_Exporter_MacB"/>
</dbReference>
<dbReference type="Proteomes" id="UP000199068">
    <property type="component" value="Unassembled WGS sequence"/>
</dbReference>
<feature type="domain" description="MacB-like periplasmic core" evidence="9">
    <location>
        <begin position="19"/>
        <end position="170"/>
    </location>
</feature>
<evidence type="ECO:0000256" key="3">
    <source>
        <dbReference type="ARBA" id="ARBA00022692"/>
    </source>
</evidence>
<feature type="transmembrane region" description="Helical" evidence="7">
    <location>
        <begin position="783"/>
        <end position="804"/>
    </location>
</feature>
<dbReference type="GO" id="GO:0022857">
    <property type="term" value="F:transmembrane transporter activity"/>
    <property type="evidence" value="ECO:0007669"/>
    <property type="project" value="TreeGrafter"/>
</dbReference>
<keyword evidence="5 7" id="KW-0472">Membrane</keyword>
<keyword evidence="3 7" id="KW-0812">Transmembrane</keyword>
<evidence type="ECO:0000259" key="8">
    <source>
        <dbReference type="Pfam" id="PF02687"/>
    </source>
</evidence>
<dbReference type="InterPro" id="IPR025857">
    <property type="entry name" value="MacB_PCD"/>
</dbReference>
<feature type="transmembrane region" description="Helical" evidence="7">
    <location>
        <begin position="412"/>
        <end position="429"/>
    </location>
</feature>
<sequence>MKNDLSIVFKYIKSYKARSLAIILSIVLGTALIVGVGTLSRSAQQADVDRMKRECGNYHVRFKDINKEQLDIVKQGNDIKDISMTSNYASTDLGEKLPINIQRASENYLKKDSKLLKGRYPKGKNEVVVEKWILNCLGLDPNINQEITFKLYEKEKPETFKVVGILSDRYSAKSVGICEMFTSLDESSSNKFDTYVEFNEKTDILKNINNISKEAKFSKEDNIRVNKELVSSITTNGVLDQESKNTAIVVSLFAGFVMYSIYSISIYQRIREYGVLKALGSTNFKIFKFMIYELVMLSFISLPIGILIGMGGAQIFNKLSGNVKFEIKGVATPFVIPIKVIILATGCILLVSFIISILTYIKIARVSTIDAIRKNLNNNKKVQKNNFIANKLSKYIPVTKSVSMRNIFRDKGGLIIIILSMSIGGLMIVRDNYTDKEYQKRMERFELNYYNNGDFILTSKGSYNSNSAISKEQINEIKSIDGIKEVKTASILQTRMDIPKEKFNDLNYYKEKEENAKRVGKGHEILENKEKNTYTIQQQIKGYNDEMIKSLDNYVVSGKIDINKMKNNNEVVLYIPHTFSEGSYSTTIIDGGKPAVDIKVGDTVKVKYPKGKMKTRDDESNYWFMKDGDNYDYEYCEFKVGAIVDYPFADNCLYSWQSGIDIITSNEYMEKITGINTYDLVYANIKDGANYEDINKKLGKIGSKTAGTTTKCMIKEKEIDKQSDKKENVYRYGIIAIIFTISMFNIINNVSYNITSRTSEFGMLRAVGISNEDFRKMIIYEGLLYGVLSSVAVIVIGILMQIRIYNTWGFEYVGLEFEIAYMDYILISIANILIGLFATYIPARKIKESNIVESINIVE</sequence>